<dbReference type="AlphaFoldDB" id="A0A1H9F888"/>
<feature type="domain" description="Outer membrane protein beta-barrel" evidence="2">
    <location>
        <begin position="17"/>
        <end position="193"/>
    </location>
</feature>
<sequence>MNRLLIVLFLLPCFLSAQQPDSTEVINRLQFGVGFGVMQHEVDFTPNADVEPLSGNSFNLGLRYFDNKLVGFQAELSYSQAGWIETIDTTFAGQYQRQTDYIELLILTQFSIGRGVFQPMFQAGPYLSFPLSSTEEIPTEYVAPTEGTPDYYGFDIPFRPNYGLQGGLGFNLELGKLTIQLEGRYLIGFNDLIKTGDTVASTSRRAGVGGHLGMFWAVGD</sequence>
<dbReference type="OrthoDB" id="977141at2"/>
<organism evidence="3 4">
    <name type="scientific">Neolewinella agarilytica</name>
    <dbReference type="NCBI Taxonomy" id="478744"/>
    <lineage>
        <taxon>Bacteria</taxon>
        <taxon>Pseudomonadati</taxon>
        <taxon>Bacteroidota</taxon>
        <taxon>Saprospiria</taxon>
        <taxon>Saprospirales</taxon>
        <taxon>Lewinellaceae</taxon>
        <taxon>Neolewinella</taxon>
    </lineage>
</organism>
<dbReference type="RefSeq" id="WP_090167558.1">
    <property type="nucleotide sequence ID" value="NZ_FOFB01000008.1"/>
</dbReference>
<dbReference type="InParanoid" id="A0A1H9F888"/>
<protein>
    <submittedName>
        <fullName evidence="3">Outer membrane protein beta-barrel domain-containing protein</fullName>
    </submittedName>
</protein>
<feature type="signal peptide" evidence="1">
    <location>
        <begin position="1"/>
        <end position="19"/>
    </location>
</feature>
<dbReference type="InterPro" id="IPR025665">
    <property type="entry name" value="Beta-barrel_OMP_2"/>
</dbReference>
<dbReference type="STRING" id="478744.SAMN05444359_108127"/>
<evidence type="ECO:0000313" key="4">
    <source>
        <dbReference type="Proteomes" id="UP000199021"/>
    </source>
</evidence>
<keyword evidence="1" id="KW-0732">Signal</keyword>
<gene>
    <name evidence="3" type="ORF">SAMN05444359_108127</name>
</gene>
<name>A0A1H9F888_9BACT</name>
<feature type="chain" id="PRO_5011599940" evidence="1">
    <location>
        <begin position="20"/>
        <end position="220"/>
    </location>
</feature>
<reference evidence="4" key="1">
    <citation type="submission" date="2016-10" db="EMBL/GenBank/DDBJ databases">
        <authorList>
            <person name="Varghese N."/>
            <person name="Submissions S."/>
        </authorList>
    </citation>
    <scope>NUCLEOTIDE SEQUENCE [LARGE SCALE GENOMIC DNA]</scope>
    <source>
        <strain evidence="4">DSM 24740</strain>
    </source>
</reference>
<dbReference type="Proteomes" id="UP000199021">
    <property type="component" value="Unassembled WGS sequence"/>
</dbReference>
<evidence type="ECO:0000256" key="1">
    <source>
        <dbReference type="SAM" id="SignalP"/>
    </source>
</evidence>
<keyword evidence="4" id="KW-1185">Reference proteome</keyword>
<proteinExistence type="predicted"/>
<dbReference type="EMBL" id="FOFB01000008">
    <property type="protein sequence ID" value="SEQ34176.1"/>
    <property type="molecule type" value="Genomic_DNA"/>
</dbReference>
<dbReference type="SUPFAM" id="SSF56935">
    <property type="entry name" value="Porins"/>
    <property type="match status" value="1"/>
</dbReference>
<evidence type="ECO:0000259" key="2">
    <source>
        <dbReference type="Pfam" id="PF13568"/>
    </source>
</evidence>
<accession>A0A1H9F888</accession>
<dbReference type="Pfam" id="PF13568">
    <property type="entry name" value="OMP_b-brl_2"/>
    <property type="match status" value="1"/>
</dbReference>
<evidence type="ECO:0000313" key="3">
    <source>
        <dbReference type="EMBL" id="SEQ34176.1"/>
    </source>
</evidence>